<accession>A0ABN4ZKQ2</accession>
<dbReference type="Proteomes" id="UP000195573">
    <property type="component" value="Chromosome"/>
</dbReference>
<feature type="transmembrane region" description="Helical" evidence="1">
    <location>
        <begin position="79"/>
        <end position="100"/>
    </location>
</feature>
<evidence type="ECO:0000256" key="1">
    <source>
        <dbReference type="SAM" id="Phobius"/>
    </source>
</evidence>
<reference evidence="2 3" key="1">
    <citation type="submission" date="2017-04" db="EMBL/GenBank/DDBJ databases">
        <title>Complete Genome Sequence of the Bacillus horikoshii 20a strain from Cuatro Cienegas, Coahuila, Mexico.</title>
        <authorList>
            <person name="Zarza E."/>
            <person name="Alcaraz L.D."/>
            <person name="Aguilar-Salinas B."/>
            <person name="Islas A."/>
            <person name="Olmedo-Alvarez G."/>
        </authorList>
    </citation>
    <scope>NUCLEOTIDE SEQUENCE [LARGE SCALE GENOMIC DNA]</scope>
    <source>
        <strain evidence="2 3">20a</strain>
    </source>
</reference>
<keyword evidence="1" id="KW-0472">Membrane</keyword>
<sequence>MILISKIKIKHIFIFYILSTLSLILFTTVTNFNLTGYSYQYHENGDLTIEKGYIIKDQVINTPTNEAIQAIELISKANAYWNVTYVFCLVFFLLLFKNAYKPFRPEKNWKRYVTFYSIVLIAFLVWIISSQVTLTEQIATIINDLKGGE</sequence>
<proteinExistence type="predicted"/>
<organism evidence="2 3">
    <name type="scientific">Sutcliffiella horikoshii</name>
    <dbReference type="NCBI Taxonomy" id="79883"/>
    <lineage>
        <taxon>Bacteria</taxon>
        <taxon>Bacillati</taxon>
        <taxon>Bacillota</taxon>
        <taxon>Bacilli</taxon>
        <taxon>Bacillales</taxon>
        <taxon>Bacillaceae</taxon>
        <taxon>Sutcliffiella</taxon>
    </lineage>
</organism>
<evidence type="ECO:0000313" key="3">
    <source>
        <dbReference type="Proteomes" id="UP000195573"/>
    </source>
</evidence>
<name>A0ABN4ZKQ2_9BACI</name>
<evidence type="ECO:0000313" key="2">
    <source>
        <dbReference type="EMBL" id="ART77027.1"/>
    </source>
</evidence>
<keyword evidence="1" id="KW-0812">Transmembrane</keyword>
<feature type="transmembrane region" description="Helical" evidence="1">
    <location>
        <begin position="112"/>
        <end position="129"/>
    </location>
</feature>
<gene>
    <name evidence="2" type="ORF">B4U37_13650</name>
</gene>
<feature type="transmembrane region" description="Helical" evidence="1">
    <location>
        <begin position="12"/>
        <end position="32"/>
    </location>
</feature>
<dbReference type="EMBL" id="CP020880">
    <property type="protein sequence ID" value="ART77027.1"/>
    <property type="molecule type" value="Genomic_DNA"/>
</dbReference>
<protein>
    <submittedName>
        <fullName evidence="2">Uncharacterized protein</fullName>
    </submittedName>
</protein>
<keyword evidence="3" id="KW-1185">Reference proteome</keyword>
<keyword evidence="1" id="KW-1133">Transmembrane helix</keyword>